<keyword evidence="3" id="KW-1185">Reference proteome</keyword>
<evidence type="ECO:0000313" key="3">
    <source>
        <dbReference type="Proteomes" id="UP000245959"/>
    </source>
</evidence>
<gene>
    <name evidence="2" type="ORF">C8D82_14515</name>
</gene>
<protein>
    <submittedName>
        <fullName evidence="2">Prepilin-type N-terminal cleavage/methylation domain-containing protein</fullName>
    </submittedName>
</protein>
<keyword evidence="1" id="KW-0472">Membrane</keyword>
<dbReference type="InterPro" id="IPR045584">
    <property type="entry name" value="Pilin-like"/>
</dbReference>
<dbReference type="Proteomes" id="UP000245959">
    <property type="component" value="Unassembled WGS sequence"/>
</dbReference>
<organism evidence="2 3">
    <name type="scientific">Victivallis vadensis</name>
    <dbReference type="NCBI Taxonomy" id="172901"/>
    <lineage>
        <taxon>Bacteria</taxon>
        <taxon>Pseudomonadati</taxon>
        <taxon>Lentisphaerota</taxon>
        <taxon>Lentisphaeria</taxon>
        <taxon>Victivallales</taxon>
        <taxon>Victivallaceae</taxon>
        <taxon>Victivallis</taxon>
    </lineage>
</organism>
<dbReference type="AlphaFoldDB" id="A0A2U1AEM9"/>
<dbReference type="Gene3D" id="3.30.700.10">
    <property type="entry name" value="Glycoprotein, Type 4 Pilin"/>
    <property type="match status" value="1"/>
</dbReference>
<dbReference type="PANTHER" id="PTHR30093:SF2">
    <property type="entry name" value="TYPE II SECRETION SYSTEM PROTEIN H"/>
    <property type="match status" value="1"/>
</dbReference>
<dbReference type="PANTHER" id="PTHR30093">
    <property type="entry name" value="GENERAL SECRETION PATHWAY PROTEIN G"/>
    <property type="match status" value="1"/>
</dbReference>
<feature type="transmembrane region" description="Helical" evidence="1">
    <location>
        <begin position="31"/>
        <end position="52"/>
    </location>
</feature>
<sequence length="271" mass="30726">MRNKLKDKQMQQGKHARHIGIPDIMRRNFTLIELLVVIAIIAILAAMLLPALQKARDRAGEAVCTSNLKQIGVGLMLYENGEWFPPAYDNTTSSPWGTWYQVAYYYMGGGELSYMANRGAIKTNAFRCGRDRGKTVSKQTRVSYALNIGYGRYMDNTDFNPKQAFRYDRAEQTYGPTKSKSRGSIILVSDHYYPNSPALDGENDWSAGRYSNYAGFGLISSSNPATNGQMCGHADGTRNGLMMDMSVKHFGHEVSYVDHERRRWFEYRVHK</sequence>
<evidence type="ECO:0000313" key="2">
    <source>
        <dbReference type="EMBL" id="PVY34816.1"/>
    </source>
</evidence>
<keyword evidence="1" id="KW-1133">Transmembrane helix</keyword>
<dbReference type="InterPro" id="IPR012902">
    <property type="entry name" value="N_methyl_site"/>
</dbReference>
<dbReference type="EMBL" id="QEKH01000045">
    <property type="protein sequence ID" value="PVY34816.1"/>
    <property type="molecule type" value="Genomic_DNA"/>
</dbReference>
<keyword evidence="1" id="KW-0812">Transmembrane</keyword>
<comment type="caution">
    <text evidence="2">The sequence shown here is derived from an EMBL/GenBank/DDBJ whole genome shotgun (WGS) entry which is preliminary data.</text>
</comment>
<evidence type="ECO:0000256" key="1">
    <source>
        <dbReference type="SAM" id="Phobius"/>
    </source>
</evidence>
<dbReference type="SUPFAM" id="SSF54523">
    <property type="entry name" value="Pili subunits"/>
    <property type="match status" value="1"/>
</dbReference>
<dbReference type="NCBIfam" id="TIGR02532">
    <property type="entry name" value="IV_pilin_GFxxxE"/>
    <property type="match status" value="1"/>
</dbReference>
<accession>A0A2U1AEM9</accession>
<reference evidence="2 3" key="1">
    <citation type="submission" date="2018-04" db="EMBL/GenBank/DDBJ databases">
        <title>Genomic Encyclopedia of Type Strains, Phase IV (KMG-IV): sequencing the most valuable type-strain genomes for metagenomic binning, comparative biology and taxonomic classification.</title>
        <authorList>
            <person name="Goeker M."/>
        </authorList>
    </citation>
    <scope>NUCLEOTIDE SEQUENCE [LARGE SCALE GENOMIC DNA]</scope>
    <source>
        <strain evidence="2 3">DSM 14823</strain>
    </source>
</reference>
<name>A0A2U1AEM9_9BACT</name>
<proteinExistence type="predicted"/>